<keyword evidence="1" id="KW-0472">Membrane</keyword>
<feature type="transmembrane region" description="Helical" evidence="1">
    <location>
        <begin position="131"/>
        <end position="149"/>
    </location>
</feature>
<dbReference type="KEGG" id="xcm:J164_00126"/>
<dbReference type="KEGG" id="xcu:J159_00127"/>
<keyword evidence="1" id="KW-0812">Transmembrane</keyword>
<keyword evidence="1" id="KW-1133">Transmembrane helix</keyword>
<dbReference type="KEGG" id="xcw:J162_00126"/>
<evidence type="ECO:0000256" key="1">
    <source>
        <dbReference type="SAM" id="Phobius"/>
    </source>
</evidence>
<dbReference type="RefSeq" id="WP_005912457.1">
    <property type="nucleotide sequence ID" value="NZ_CAVLHM010000022.1"/>
</dbReference>
<evidence type="ECO:0000313" key="3">
    <source>
        <dbReference type="EMBL" id="MBD4337100.1"/>
    </source>
</evidence>
<dbReference type="EMBL" id="JAABFR010001117">
    <property type="protein sequence ID" value="MBD4337100.1"/>
    <property type="molecule type" value="Genomic_DNA"/>
</dbReference>
<dbReference type="PATRIC" id="fig|434928.28.peg.17"/>
<gene>
    <name evidence="3" type="ORF">GUH15_13725</name>
    <name evidence="2" type="ORF">XAC3562_10021</name>
</gene>
<feature type="transmembrane region" description="Helical" evidence="1">
    <location>
        <begin position="68"/>
        <end position="90"/>
    </location>
</feature>
<evidence type="ECO:0000313" key="2">
    <source>
        <dbReference type="EMBL" id="CEG14082.1"/>
    </source>
</evidence>
<dbReference type="OMA" id="IAFWPGA"/>
<dbReference type="KEGG" id="xcr:J163_00126"/>
<keyword evidence="4" id="KW-1185">Reference proteome</keyword>
<name>A0A0U5F7T5_XANCI</name>
<dbReference type="Proteomes" id="UP000052230">
    <property type="component" value="Unassembled WGS sequence"/>
</dbReference>
<dbReference type="KEGG" id="xcn:J169_00125"/>
<sequence length="196" mass="21040">MRTFRIRGRRLGLRFRETVLLAGTLACSVLFVATQRQIGLLCYAVAPILLLAFFVLQADLVWRGHKTAGAAFIMAVAAWLTFSVLATYAFSGLVHTHNFLGTWLKALLGAGFFAVLFSLSVLLARKRSVSLYWYLAGSLAVVIAVAAVHPENSGDITVNCERGSCAAGIIAFWPGAFQAADGKRPISVVLPHSGGD</sequence>
<feature type="transmembrane region" description="Helical" evidence="1">
    <location>
        <begin position="102"/>
        <end position="124"/>
    </location>
</feature>
<accession>A0A0U5F7T5</accession>
<dbReference type="Proteomes" id="UP000653002">
    <property type="component" value="Unassembled WGS sequence"/>
</dbReference>
<feature type="transmembrane region" description="Helical" evidence="1">
    <location>
        <begin position="12"/>
        <end position="32"/>
    </location>
</feature>
<dbReference type="GeneID" id="66909234"/>
<organism evidence="2 4">
    <name type="scientific">Xanthomonas citri pv. citri</name>
    <dbReference type="NCBI Taxonomy" id="611301"/>
    <lineage>
        <taxon>Bacteria</taxon>
        <taxon>Pseudomonadati</taxon>
        <taxon>Pseudomonadota</taxon>
        <taxon>Gammaproteobacteria</taxon>
        <taxon>Lysobacterales</taxon>
        <taxon>Lysobacteraceae</taxon>
        <taxon>Xanthomonas</taxon>
    </lineage>
</organism>
<reference evidence="2 4" key="1">
    <citation type="submission" date="2014-09" db="EMBL/GenBank/DDBJ databases">
        <authorList>
            <person name="Regsiter A."/>
        </authorList>
    </citation>
    <scope>NUCLEOTIDE SEQUENCE [LARGE SCALE GENOMIC DNA]</scope>
</reference>
<comment type="caution">
    <text evidence="2">The sequence shown here is derived from an EMBL/GenBank/DDBJ whole genome shotgun (WGS) entry which is preliminary data.</text>
</comment>
<protein>
    <submittedName>
        <fullName evidence="2">Uncharacterized protein</fullName>
    </submittedName>
</protein>
<dbReference type="KEGG" id="xcf:J172_00120"/>
<dbReference type="AlphaFoldDB" id="A0A0U5F7T5"/>
<evidence type="ECO:0000313" key="4">
    <source>
        <dbReference type="Proteomes" id="UP000052230"/>
    </source>
</evidence>
<dbReference type="EMBL" id="CCXZ01000001">
    <property type="protein sequence ID" value="CEG14082.1"/>
    <property type="molecule type" value="Genomic_DNA"/>
</dbReference>
<reference evidence="3" key="2">
    <citation type="submission" date="2020-01" db="EMBL/GenBank/DDBJ databases">
        <authorList>
            <person name="Richard D."/>
        </authorList>
    </citation>
    <scope>NUCLEOTIDE SEQUENCE</scope>
    <source>
        <strain evidence="3">JP541</strain>
    </source>
</reference>
<proteinExistence type="predicted"/>
<feature type="transmembrane region" description="Helical" evidence="1">
    <location>
        <begin position="38"/>
        <end position="56"/>
    </location>
</feature>